<accession>A0AC61RR74</accession>
<evidence type="ECO:0000313" key="1">
    <source>
        <dbReference type="EMBL" id="TGY91366.1"/>
    </source>
</evidence>
<proteinExistence type="predicted"/>
<keyword evidence="2" id="KW-1185">Reference proteome</keyword>
<sequence>MGMKIIMINGSHRKNGATALILHEMYQKLQTYPNVEIQFYNVADLNMNYCIGCCKCYKNGKCIFNDDIEMLSQKIETADGIIIGSPTYASNVSGHVKVLIDRGHFAIEQLLFKKYAISVSTYENYGGKDTAKILNRLFCYSGATISNSLVIKTPFSSNPFSNPQIHNTLNKATDKLYKDIYKQKTYLYQKIRHFIIFRFGILPFVMKKGNEYQGVVTKWKKHNIKNGKII</sequence>
<evidence type="ECO:0000313" key="2">
    <source>
        <dbReference type="Proteomes" id="UP000304953"/>
    </source>
</evidence>
<dbReference type="EMBL" id="SRYA01000060">
    <property type="protein sequence ID" value="TGY91366.1"/>
    <property type="molecule type" value="Genomic_DNA"/>
</dbReference>
<gene>
    <name evidence="1" type="ORF">E5329_21495</name>
</gene>
<reference evidence="1" key="1">
    <citation type="submission" date="2019-04" db="EMBL/GenBank/DDBJ databases">
        <title>Microbes associate with the intestines of laboratory mice.</title>
        <authorList>
            <person name="Navarre W."/>
            <person name="Wong E."/>
            <person name="Huang K."/>
            <person name="Tropini C."/>
            <person name="Ng K."/>
            <person name="Yu B."/>
        </authorList>
    </citation>
    <scope>NUCLEOTIDE SEQUENCE</scope>
    <source>
        <strain evidence="1">NM01_1-7b</strain>
    </source>
</reference>
<comment type="caution">
    <text evidence="1">The sequence shown here is derived from an EMBL/GenBank/DDBJ whole genome shotgun (WGS) entry which is preliminary data.</text>
</comment>
<name>A0AC61RR74_9FIRM</name>
<organism evidence="1 2">
    <name type="scientific">Petralouisia muris</name>
    <dbReference type="NCBI Taxonomy" id="3032872"/>
    <lineage>
        <taxon>Bacteria</taxon>
        <taxon>Bacillati</taxon>
        <taxon>Bacillota</taxon>
        <taxon>Clostridia</taxon>
        <taxon>Lachnospirales</taxon>
        <taxon>Lachnospiraceae</taxon>
        <taxon>Petralouisia</taxon>
    </lineage>
</organism>
<protein>
    <submittedName>
        <fullName evidence="1">Flavodoxin family protein</fullName>
    </submittedName>
</protein>
<dbReference type="Proteomes" id="UP000304953">
    <property type="component" value="Unassembled WGS sequence"/>
</dbReference>